<sequence>MSLLASLTDDFRDSHRIHVSIMRTYRRADEGFNIYHANDPESAVPPSPPSTRRFNLQLGQGPIPKAAKKQAKNSAQDFNGVLVYF</sequence>
<organism evidence="1 2">
    <name type="scientific">Gibberella subglutinans</name>
    <name type="common">Fusarium subglutinans</name>
    <dbReference type="NCBI Taxonomy" id="42677"/>
    <lineage>
        <taxon>Eukaryota</taxon>
        <taxon>Fungi</taxon>
        <taxon>Dikarya</taxon>
        <taxon>Ascomycota</taxon>
        <taxon>Pezizomycotina</taxon>
        <taxon>Sordariomycetes</taxon>
        <taxon>Hypocreomycetidae</taxon>
        <taxon>Hypocreales</taxon>
        <taxon>Nectriaceae</taxon>
        <taxon>Fusarium</taxon>
        <taxon>Fusarium fujikuroi species complex</taxon>
    </lineage>
</organism>
<gene>
    <name evidence="1" type="ORF">FSUBG_1912</name>
</gene>
<reference evidence="1 2" key="1">
    <citation type="submission" date="2020-05" db="EMBL/GenBank/DDBJ databases">
        <title>Identification and distribution of gene clusters putatively required for synthesis of sphingolipid metabolism inhibitors in phylogenetically diverse species of the filamentous fungus Fusarium.</title>
        <authorList>
            <person name="Kim H.-S."/>
            <person name="Busman M."/>
            <person name="Brown D.W."/>
            <person name="Divon H."/>
            <person name="Uhlig S."/>
            <person name="Proctor R.H."/>
        </authorList>
    </citation>
    <scope>NUCLEOTIDE SEQUENCE [LARGE SCALE GENOMIC DNA]</scope>
    <source>
        <strain evidence="1 2">NRRL 66333</strain>
    </source>
</reference>
<comment type="caution">
    <text evidence="1">The sequence shown here is derived from an EMBL/GenBank/DDBJ whole genome shotgun (WGS) entry which is preliminary data.</text>
</comment>
<evidence type="ECO:0000313" key="2">
    <source>
        <dbReference type="Proteomes" id="UP000547976"/>
    </source>
</evidence>
<dbReference type="RefSeq" id="XP_036542555.1">
    <property type="nucleotide sequence ID" value="XM_036679629.1"/>
</dbReference>
<dbReference type="Proteomes" id="UP000547976">
    <property type="component" value="Unassembled WGS sequence"/>
</dbReference>
<keyword evidence="2" id="KW-1185">Reference proteome</keyword>
<dbReference type="GeneID" id="59314347"/>
<accession>A0A8H5V7Q4</accession>
<evidence type="ECO:0000313" key="1">
    <source>
        <dbReference type="EMBL" id="KAF5611885.1"/>
    </source>
</evidence>
<name>A0A8H5V7Q4_GIBSU</name>
<dbReference type="AlphaFoldDB" id="A0A8H5V7Q4"/>
<proteinExistence type="predicted"/>
<protein>
    <submittedName>
        <fullName evidence="1">Uncharacterized protein</fullName>
    </submittedName>
</protein>
<dbReference type="EMBL" id="JAAOAV010000016">
    <property type="protein sequence ID" value="KAF5611885.1"/>
    <property type="molecule type" value="Genomic_DNA"/>
</dbReference>